<dbReference type="GeneID" id="27900115"/>
<keyword evidence="5 7" id="KW-1133">Transmembrane helix</keyword>
<dbReference type="PANTHER" id="PTHR43341:SF26">
    <property type="entry name" value="GENERAL AMINO ACID PERMEASE AGP3"/>
    <property type="match status" value="1"/>
</dbReference>
<dbReference type="OMA" id="YYCGTEM"/>
<proteinExistence type="predicted"/>
<feature type="transmembrane region" description="Helical" evidence="7">
    <location>
        <begin position="371"/>
        <end position="390"/>
    </location>
</feature>
<feature type="transmembrane region" description="Helical" evidence="7">
    <location>
        <begin position="132"/>
        <end position="153"/>
    </location>
</feature>
<evidence type="ECO:0000313" key="9">
    <source>
        <dbReference type="EMBL" id="EMF12963.1"/>
    </source>
</evidence>
<sequence>MATATGIDSSNKIASVEITSDEDNPSKAFAIAPNGNIVDNGLQRGLKSRHLTMISFGGVVGASIWYGVGFAVAYSGPIGALICFFIIGVDVYFVMQCLGEMSTLFPVQGAFIELAGRFVDESLSFSLGWNYFYLWVTNIAADFNASSIIMGYWTQSVPTYAWILLWWAFYQCTSLLGVVVWGEMEFWLACWKLTCILGGFLCAILINTGAVGGDYIGFRYWKTPGPIANGIEGFGQCFLLAAVYYCGTEMLAITAAESKYPARDLPKAIKQTFWRVLYIFMGLVFFAGIIVSSDDPDLLTAKSKSGKSPWTIAFTHAGVPQMGHVVNVVMITAQLSSMNSALYVASRSLVNLASTGRAPRFFAKTTKSGTPVYALVFSNALGLIAMLNYRVGTGKIFTYVVNIAGSATYIAWACIGIIHIRFRLAWTAQGNSISSLPFRALFYPYGTIFVIFINTFLVFIAGYADFVRGFHAVDFVINYVVIAVFALLYVGWKIVKKTTIVPLLEVDLLSGRRERLGEEGERYDGGDADADVEVGGEENKRVAWYVKVKRSVFA</sequence>
<feature type="transmembrane region" description="Helical" evidence="7">
    <location>
        <begin position="441"/>
        <end position="464"/>
    </location>
</feature>
<evidence type="ECO:0000256" key="7">
    <source>
        <dbReference type="SAM" id="Phobius"/>
    </source>
</evidence>
<dbReference type="Gene3D" id="1.20.1740.10">
    <property type="entry name" value="Amino acid/polyamine transporter I"/>
    <property type="match status" value="1"/>
</dbReference>
<dbReference type="Pfam" id="PF00324">
    <property type="entry name" value="AA_permease"/>
    <property type="match status" value="1"/>
</dbReference>
<dbReference type="eggNOG" id="KOG1286">
    <property type="taxonomic scope" value="Eukaryota"/>
</dbReference>
<dbReference type="AlphaFoldDB" id="M3CGP1"/>
<dbReference type="GO" id="GO:0015171">
    <property type="term" value="F:amino acid transmembrane transporter activity"/>
    <property type="evidence" value="ECO:0007669"/>
    <property type="project" value="TreeGrafter"/>
</dbReference>
<dbReference type="Proteomes" id="UP000016931">
    <property type="component" value="Unassembled WGS sequence"/>
</dbReference>
<dbReference type="EMBL" id="KB456264">
    <property type="protein sequence ID" value="EMF12963.1"/>
    <property type="molecule type" value="Genomic_DNA"/>
</dbReference>
<dbReference type="STRING" id="692275.M3CGP1"/>
<evidence type="ECO:0000256" key="6">
    <source>
        <dbReference type="ARBA" id="ARBA00023136"/>
    </source>
</evidence>
<feature type="transmembrane region" description="Helical" evidence="7">
    <location>
        <begin position="51"/>
        <end position="68"/>
    </location>
</feature>
<feature type="transmembrane region" description="Helical" evidence="7">
    <location>
        <begin position="74"/>
        <end position="95"/>
    </location>
</feature>
<dbReference type="PANTHER" id="PTHR43341">
    <property type="entry name" value="AMINO ACID PERMEASE"/>
    <property type="match status" value="1"/>
</dbReference>
<dbReference type="FunFam" id="1.20.1740.10:FF:000001">
    <property type="entry name" value="Amino acid permease"/>
    <property type="match status" value="1"/>
</dbReference>
<evidence type="ECO:0000313" key="10">
    <source>
        <dbReference type="Proteomes" id="UP000016931"/>
    </source>
</evidence>
<reference evidence="9 10" key="1">
    <citation type="journal article" date="2012" name="PLoS Pathog.">
        <title>Diverse lifestyles and strategies of plant pathogenesis encoded in the genomes of eighteen Dothideomycetes fungi.</title>
        <authorList>
            <person name="Ohm R.A."/>
            <person name="Feau N."/>
            <person name="Henrissat B."/>
            <person name="Schoch C.L."/>
            <person name="Horwitz B.A."/>
            <person name="Barry K.W."/>
            <person name="Condon B.J."/>
            <person name="Copeland A.C."/>
            <person name="Dhillon B."/>
            <person name="Glaser F."/>
            <person name="Hesse C.N."/>
            <person name="Kosti I."/>
            <person name="LaButti K."/>
            <person name="Lindquist E.A."/>
            <person name="Lucas S."/>
            <person name="Salamov A.A."/>
            <person name="Bradshaw R.E."/>
            <person name="Ciuffetti L."/>
            <person name="Hamelin R.C."/>
            <person name="Kema G.H.J."/>
            <person name="Lawrence C."/>
            <person name="Scott J.A."/>
            <person name="Spatafora J.W."/>
            <person name="Turgeon B.G."/>
            <person name="de Wit P.J.G.M."/>
            <person name="Zhong S."/>
            <person name="Goodwin S.B."/>
            <person name="Grigoriev I.V."/>
        </authorList>
    </citation>
    <scope>NUCLEOTIDE SEQUENCE [LARGE SCALE GENOMIC DNA]</scope>
    <source>
        <strain evidence="9 10">SO2202</strain>
    </source>
</reference>
<keyword evidence="10" id="KW-1185">Reference proteome</keyword>
<feature type="transmembrane region" description="Helical" evidence="7">
    <location>
        <begin position="233"/>
        <end position="252"/>
    </location>
</feature>
<keyword evidence="3 7" id="KW-0812">Transmembrane</keyword>
<dbReference type="PROSITE" id="PS00218">
    <property type="entry name" value="AMINO_ACID_PERMEASE_1"/>
    <property type="match status" value="1"/>
</dbReference>
<dbReference type="PIRSF" id="PIRSF006060">
    <property type="entry name" value="AA_transporter"/>
    <property type="match status" value="1"/>
</dbReference>
<feature type="domain" description="Amino acid permease/ SLC12A" evidence="8">
    <location>
        <begin position="50"/>
        <end position="500"/>
    </location>
</feature>
<dbReference type="HOGENOM" id="CLU_007946_12_1_1"/>
<feature type="transmembrane region" description="Helical" evidence="7">
    <location>
        <begin position="159"/>
        <end position="181"/>
    </location>
</feature>
<dbReference type="InterPro" id="IPR004841">
    <property type="entry name" value="AA-permease/SLC12A_dom"/>
</dbReference>
<keyword evidence="2" id="KW-0813">Transport</keyword>
<feature type="transmembrane region" description="Helical" evidence="7">
    <location>
        <begin position="396"/>
        <end position="420"/>
    </location>
</feature>
<dbReference type="InterPro" id="IPR050524">
    <property type="entry name" value="APC_YAT"/>
</dbReference>
<dbReference type="GO" id="GO:0016020">
    <property type="term" value="C:membrane"/>
    <property type="evidence" value="ECO:0007669"/>
    <property type="project" value="UniProtKB-SubCell"/>
</dbReference>
<evidence type="ECO:0000259" key="8">
    <source>
        <dbReference type="Pfam" id="PF00324"/>
    </source>
</evidence>
<evidence type="ECO:0000256" key="2">
    <source>
        <dbReference type="ARBA" id="ARBA00022448"/>
    </source>
</evidence>
<comment type="subcellular location">
    <subcellularLocation>
        <location evidence="1">Membrane</location>
        <topology evidence="1">Multi-pass membrane protein</topology>
    </subcellularLocation>
</comment>
<keyword evidence="4" id="KW-0029">Amino-acid transport</keyword>
<organism evidence="9 10">
    <name type="scientific">Sphaerulina musiva (strain SO2202)</name>
    <name type="common">Poplar stem canker fungus</name>
    <name type="synonym">Septoria musiva</name>
    <dbReference type="NCBI Taxonomy" id="692275"/>
    <lineage>
        <taxon>Eukaryota</taxon>
        <taxon>Fungi</taxon>
        <taxon>Dikarya</taxon>
        <taxon>Ascomycota</taxon>
        <taxon>Pezizomycotina</taxon>
        <taxon>Dothideomycetes</taxon>
        <taxon>Dothideomycetidae</taxon>
        <taxon>Mycosphaerellales</taxon>
        <taxon>Mycosphaerellaceae</taxon>
        <taxon>Sphaerulina</taxon>
    </lineage>
</organism>
<protein>
    <submittedName>
        <fullName evidence="9">Amino acid permease</fullName>
    </submittedName>
</protein>
<feature type="transmembrane region" description="Helical" evidence="7">
    <location>
        <begin position="476"/>
        <end position="495"/>
    </location>
</feature>
<evidence type="ECO:0000256" key="4">
    <source>
        <dbReference type="ARBA" id="ARBA00022970"/>
    </source>
</evidence>
<feature type="transmembrane region" description="Helical" evidence="7">
    <location>
        <begin position="193"/>
        <end position="213"/>
    </location>
</feature>
<accession>M3CGP1</accession>
<evidence type="ECO:0000256" key="5">
    <source>
        <dbReference type="ARBA" id="ARBA00022989"/>
    </source>
</evidence>
<name>M3CGP1_SPHMS</name>
<evidence type="ECO:0000256" key="3">
    <source>
        <dbReference type="ARBA" id="ARBA00022692"/>
    </source>
</evidence>
<dbReference type="RefSeq" id="XP_016761084.1">
    <property type="nucleotide sequence ID" value="XM_016902978.1"/>
</dbReference>
<evidence type="ECO:0000256" key="1">
    <source>
        <dbReference type="ARBA" id="ARBA00004141"/>
    </source>
</evidence>
<dbReference type="OrthoDB" id="3900342at2759"/>
<keyword evidence="6 7" id="KW-0472">Membrane</keyword>
<feature type="transmembrane region" description="Helical" evidence="7">
    <location>
        <begin position="273"/>
        <end position="291"/>
    </location>
</feature>
<dbReference type="InterPro" id="IPR004840">
    <property type="entry name" value="Amino_acid_permease_CS"/>
</dbReference>
<gene>
    <name evidence="9" type="ORF">SEPMUDRAFT_141796</name>
</gene>